<dbReference type="GO" id="GO:0016987">
    <property type="term" value="F:sigma factor activity"/>
    <property type="evidence" value="ECO:0007669"/>
    <property type="project" value="UniProtKB-KW"/>
</dbReference>
<dbReference type="Proteomes" id="UP000305238">
    <property type="component" value="Unassembled WGS sequence"/>
</dbReference>
<feature type="domain" description="RNA polymerase sigma factor 70 region 4 type 2" evidence="6">
    <location>
        <begin position="58"/>
        <end position="107"/>
    </location>
</feature>
<evidence type="ECO:0000313" key="7">
    <source>
        <dbReference type="EMBL" id="TMR37118.1"/>
    </source>
</evidence>
<dbReference type="AlphaFoldDB" id="A0A5S4GVZ5"/>
<evidence type="ECO:0000256" key="3">
    <source>
        <dbReference type="ARBA" id="ARBA00023082"/>
    </source>
</evidence>
<comment type="similarity">
    <text evidence="1">Belongs to the sigma-70 factor family. ECF subfamily.</text>
</comment>
<keyword evidence="2" id="KW-0805">Transcription regulation</keyword>
<feature type="region of interest" description="Disordered" evidence="5">
    <location>
        <begin position="1"/>
        <end position="52"/>
    </location>
</feature>
<proteinExistence type="inferred from homology"/>
<evidence type="ECO:0000256" key="4">
    <source>
        <dbReference type="ARBA" id="ARBA00023163"/>
    </source>
</evidence>
<evidence type="ECO:0000313" key="8">
    <source>
        <dbReference type="Proteomes" id="UP000305238"/>
    </source>
</evidence>
<gene>
    <name evidence="7" type="ORF">ETD96_19320</name>
</gene>
<evidence type="ECO:0000256" key="1">
    <source>
        <dbReference type="ARBA" id="ARBA00010641"/>
    </source>
</evidence>
<keyword evidence="4" id="KW-0804">Transcription</keyword>
<feature type="compositionally biased region" description="Low complexity" evidence="5">
    <location>
        <begin position="1"/>
        <end position="23"/>
    </location>
</feature>
<evidence type="ECO:0000259" key="6">
    <source>
        <dbReference type="Pfam" id="PF08281"/>
    </source>
</evidence>
<comment type="caution">
    <text evidence="7">The sequence shown here is derived from an EMBL/GenBank/DDBJ whole genome shotgun (WGS) entry which is preliminary data.</text>
</comment>
<dbReference type="InterPro" id="IPR036388">
    <property type="entry name" value="WH-like_DNA-bd_sf"/>
</dbReference>
<dbReference type="InterPro" id="IPR013324">
    <property type="entry name" value="RNA_pol_sigma_r3/r4-like"/>
</dbReference>
<organism evidence="7 8">
    <name type="scientific">Actinomadura geliboluensis</name>
    <dbReference type="NCBI Taxonomy" id="882440"/>
    <lineage>
        <taxon>Bacteria</taxon>
        <taxon>Bacillati</taxon>
        <taxon>Actinomycetota</taxon>
        <taxon>Actinomycetes</taxon>
        <taxon>Streptosporangiales</taxon>
        <taxon>Thermomonosporaceae</taxon>
        <taxon>Actinomadura</taxon>
    </lineage>
</organism>
<protein>
    <recommendedName>
        <fullName evidence="6">RNA polymerase sigma factor 70 region 4 type 2 domain-containing protein</fullName>
    </recommendedName>
</protein>
<dbReference type="InterPro" id="IPR013249">
    <property type="entry name" value="RNA_pol_sigma70_r4_t2"/>
</dbReference>
<dbReference type="SUPFAM" id="SSF88659">
    <property type="entry name" value="Sigma3 and sigma4 domains of RNA polymerase sigma factors"/>
    <property type="match status" value="1"/>
</dbReference>
<dbReference type="EMBL" id="VCKZ01000134">
    <property type="protein sequence ID" value="TMR37118.1"/>
    <property type="molecule type" value="Genomic_DNA"/>
</dbReference>
<keyword evidence="3" id="KW-0731">Sigma factor</keyword>
<sequence>MSTGAPVPAVPGGAGTGDAAIAGHAGGGRRPLQPAGLGTSRPRPAPRAAEGEVSTDQAIALIAALPGDQAEALLLRVVLGLDATAAARVMGTSAAAVHTASVRALSNLAQVLRHCAGLPQN</sequence>
<dbReference type="GO" id="GO:0003677">
    <property type="term" value="F:DNA binding"/>
    <property type="evidence" value="ECO:0007669"/>
    <property type="project" value="InterPro"/>
</dbReference>
<name>A0A5S4GVZ5_9ACTN</name>
<reference evidence="7 8" key="1">
    <citation type="submission" date="2019-05" db="EMBL/GenBank/DDBJ databases">
        <title>Draft genome sequence of Actinomadura geliboluensis A8036.</title>
        <authorList>
            <person name="Saricaoglu S."/>
            <person name="Isik K."/>
        </authorList>
    </citation>
    <scope>NUCLEOTIDE SEQUENCE [LARGE SCALE GENOMIC DNA]</scope>
    <source>
        <strain evidence="7 8">A8036</strain>
    </source>
</reference>
<dbReference type="GO" id="GO:0006352">
    <property type="term" value="P:DNA-templated transcription initiation"/>
    <property type="evidence" value="ECO:0007669"/>
    <property type="project" value="InterPro"/>
</dbReference>
<accession>A0A5S4GVZ5</accession>
<evidence type="ECO:0000256" key="2">
    <source>
        <dbReference type="ARBA" id="ARBA00023015"/>
    </source>
</evidence>
<dbReference type="Pfam" id="PF08281">
    <property type="entry name" value="Sigma70_r4_2"/>
    <property type="match status" value="1"/>
</dbReference>
<evidence type="ECO:0000256" key="5">
    <source>
        <dbReference type="SAM" id="MobiDB-lite"/>
    </source>
</evidence>
<keyword evidence="8" id="KW-1185">Reference proteome</keyword>
<dbReference type="Gene3D" id="1.10.10.10">
    <property type="entry name" value="Winged helix-like DNA-binding domain superfamily/Winged helix DNA-binding domain"/>
    <property type="match status" value="1"/>
</dbReference>